<dbReference type="Proteomes" id="UP000824200">
    <property type="component" value="Unassembled WGS sequence"/>
</dbReference>
<feature type="transmembrane region" description="Helical" evidence="1">
    <location>
        <begin position="521"/>
        <end position="542"/>
    </location>
</feature>
<evidence type="ECO:0000256" key="1">
    <source>
        <dbReference type="SAM" id="Phobius"/>
    </source>
</evidence>
<sequence length="558" mass="61198">MKQKIDFTLLRALFRKQRQERLSAFKKNFDFVGFVMRIVLYGALIAVLSVFLARFADMYLDVMVNYEINPAERAYEVLTLCYSAVLALMVLSAVAQINRELFFGDDVRILSALPVNAKTLYVSKLASIYLGQAAFSAVTVTPISIALGSVLPQGAWFWCMTAVAVFTLPLVSLGIASLLALPYYYLRLILRRRYVLNFVVVTLTTAALIAVYWALLEGIKQLLLGDDLKYFFNEKVMSGIAATVHALFPANCIASFVLGRYALSSAGWVALLLAICTAVGLVFTRLLLVRSMQQCIGGVPRYRGRRRPFGKAKKPFAALVKKEFLAIFRTPNYSFSYFSMALVQPLMVYLCMSVGSSLVVQLLGIACNWEIAVFLTLLFGCLANMFCTTNVSRDGAMFFSVKAMPLSGKAVMYSKMALCMVVTAASQLFSALLLGVTGSLAWYYAAYLFALGTAFGFAQVCLATAIDFRRPHFAVAKGNAEEGNTVSTVALLGIAIAFVVGICLLVLRMAISLRNLKNLEFLSYVVCAVAAVAAATVGAVCLTHRLEDKYYNFEGSAH</sequence>
<dbReference type="EMBL" id="DVHL01000010">
    <property type="protein sequence ID" value="HIR65493.1"/>
    <property type="molecule type" value="Genomic_DNA"/>
</dbReference>
<evidence type="ECO:0000313" key="2">
    <source>
        <dbReference type="EMBL" id="HIR65493.1"/>
    </source>
</evidence>
<evidence type="ECO:0000313" key="3">
    <source>
        <dbReference type="Proteomes" id="UP000824200"/>
    </source>
</evidence>
<keyword evidence="1" id="KW-1133">Transmembrane helix</keyword>
<feature type="transmembrane region" description="Helical" evidence="1">
    <location>
        <begin position="442"/>
        <end position="468"/>
    </location>
</feature>
<feature type="transmembrane region" description="Helical" evidence="1">
    <location>
        <begin position="194"/>
        <end position="215"/>
    </location>
</feature>
<accession>A0A9D1E342</accession>
<feature type="transmembrane region" description="Helical" evidence="1">
    <location>
        <begin position="489"/>
        <end position="509"/>
    </location>
</feature>
<feature type="transmembrane region" description="Helical" evidence="1">
    <location>
        <begin position="371"/>
        <end position="391"/>
    </location>
</feature>
<reference evidence="2" key="1">
    <citation type="submission" date="2020-10" db="EMBL/GenBank/DDBJ databases">
        <authorList>
            <person name="Gilroy R."/>
        </authorList>
    </citation>
    <scope>NUCLEOTIDE SEQUENCE</scope>
    <source>
        <strain evidence="2">CHK121-14286</strain>
    </source>
</reference>
<dbReference type="AlphaFoldDB" id="A0A9D1E342"/>
<feature type="transmembrane region" description="Helical" evidence="1">
    <location>
        <begin position="155"/>
        <end position="182"/>
    </location>
</feature>
<feature type="transmembrane region" description="Helical" evidence="1">
    <location>
        <begin position="128"/>
        <end position="149"/>
    </location>
</feature>
<protein>
    <submittedName>
        <fullName evidence="2">Uncharacterized protein</fullName>
    </submittedName>
</protein>
<organism evidence="2 3">
    <name type="scientific">Candidatus Fimimonas gallinarum</name>
    <dbReference type="NCBI Taxonomy" id="2840821"/>
    <lineage>
        <taxon>Bacteria</taxon>
        <taxon>Pseudomonadati</taxon>
        <taxon>Myxococcota</taxon>
        <taxon>Myxococcia</taxon>
        <taxon>Myxococcales</taxon>
        <taxon>Cystobacterineae</taxon>
        <taxon>Myxococcaceae</taxon>
        <taxon>Myxococcaceae incertae sedis</taxon>
        <taxon>Candidatus Fimimonas</taxon>
    </lineage>
</organism>
<proteinExistence type="predicted"/>
<feature type="transmembrane region" description="Helical" evidence="1">
    <location>
        <begin position="346"/>
        <end position="365"/>
    </location>
</feature>
<name>A0A9D1E342_9BACT</name>
<gene>
    <name evidence="2" type="ORF">IAC95_01180</name>
</gene>
<keyword evidence="1" id="KW-0472">Membrane</keyword>
<feature type="transmembrane region" description="Helical" evidence="1">
    <location>
        <begin position="31"/>
        <end position="53"/>
    </location>
</feature>
<feature type="transmembrane region" description="Helical" evidence="1">
    <location>
        <begin position="266"/>
        <end position="288"/>
    </location>
</feature>
<comment type="caution">
    <text evidence="2">The sequence shown here is derived from an EMBL/GenBank/DDBJ whole genome shotgun (WGS) entry which is preliminary data.</text>
</comment>
<reference evidence="2" key="2">
    <citation type="journal article" date="2021" name="PeerJ">
        <title>Extensive microbial diversity within the chicken gut microbiome revealed by metagenomics and culture.</title>
        <authorList>
            <person name="Gilroy R."/>
            <person name="Ravi A."/>
            <person name="Getino M."/>
            <person name="Pursley I."/>
            <person name="Horton D.L."/>
            <person name="Alikhan N.F."/>
            <person name="Baker D."/>
            <person name="Gharbi K."/>
            <person name="Hall N."/>
            <person name="Watson M."/>
            <person name="Adriaenssens E.M."/>
            <person name="Foster-Nyarko E."/>
            <person name="Jarju S."/>
            <person name="Secka A."/>
            <person name="Antonio M."/>
            <person name="Oren A."/>
            <person name="Chaudhuri R.R."/>
            <person name="La Ragione R."/>
            <person name="Hildebrand F."/>
            <person name="Pallen M.J."/>
        </authorList>
    </citation>
    <scope>NUCLEOTIDE SEQUENCE</scope>
    <source>
        <strain evidence="2">CHK121-14286</strain>
    </source>
</reference>
<feature type="transmembrane region" description="Helical" evidence="1">
    <location>
        <begin position="412"/>
        <end position="436"/>
    </location>
</feature>
<keyword evidence="1" id="KW-0812">Transmembrane</keyword>
<feature type="transmembrane region" description="Helical" evidence="1">
    <location>
        <begin position="73"/>
        <end position="94"/>
    </location>
</feature>